<dbReference type="PROSITE" id="PS01186">
    <property type="entry name" value="EGF_2"/>
    <property type="match status" value="1"/>
</dbReference>
<reference evidence="8 9" key="1">
    <citation type="submission" date="2013-12" db="EMBL/GenBank/DDBJ databases">
        <title>Draft genome of the parsitic nematode Ancylostoma duodenale.</title>
        <authorList>
            <person name="Mitreva M."/>
        </authorList>
    </citation>
    <scope>NUCLEOTIDE SEQUENCE [LARGE SCALE GENOMIC DNA]</scope>
    <source>
        <strain evidence="8 9">Zhejiang</strain>
    </source>
</reference>
<keyword evidence="4" id="KW-0862">Zinc</keyword>
<evidence type="ECO:0000313" key="9">
    <source>
        <dbReference type="Proteomes" id="UP000054047"/>
    </source>
</evidence>
<evidence type="ECO:0000256" key="2">
    <source>
        <dbReference type="ARBA" id="ARBA00022723"/>
    </source>
</evidence>
<comment type="caution">
    <text evidence="6">Lacks conserved residue(s) required for the propagation of feature annotation.</text>
</comment>
<keyword evidence="1" id="KW-0645">Protease</keyword>
<evidence type="ECO:0000313" key="8">
    <source>
        <dbReference type="EMBL" id="KIH63834.1"/>
    </source>
</evidence>
<dbReference type="GO" id="GO:0046872">
    <property type="term" value="F:metal ion binding"/>
    <property type="evidence" value="ECO:0007669"/>
    <property type="project" value="UniProtKB-KW"/>
</dbReference>
<name>A0A0C2GXP2_9BILA</name>
<feature type="domain" description="Peptidase M12A" evidence="7">
    <location>
        <begin position="1"/>
        <end position="32"/>
    </location>
</feature>
<dbReference type="PANTHER" id="PTHR10127">
    <property type="entry name" value="DISCOIDIN, CUB, EGF, LAMININ , AND ZINC METALLOPROTEASE DOMAIN CONTAINING"/>
    <property type="match status" value="1"/>
</dbReference>
<keyword evidence="9" id="KW-1185">Reference proteome</keyword>
<dbReference type="InterPro" id="IPR000742">
    <property type="entry name" value="EGF"/>
</dbReference>
<dbReference type="InterPro" id="IPR001506">
    <property type="entry name" value="Peptidase_M12A"/>
</dbReference>
<evidence type="ECO:0000256" key="4">
    <source>
        <dbReference type="ARBA" id="ARBA00022833"/>
    </source>
</evidence>
<evidence type="ECO:0000256" key="3">
    <source>
        <dbReference type="ARBA" id="ARBA00022801"/>
    </source>
</evidence>
<protein>
    <recommendedName>
        <fullName evidence="7">Peptidase M12A domain-containing protein</fullName>
    </recommendedName>
</protein>
<keyword evidence="3" id="KW-0378">Hydrolase</keyword>
<accession>A0A0C2GXP2</accession>
<dbReference type="AlphaFoldDB" id="A0A0C2GXP2"/>
<evidence type="ECO:0000256" key="5">
    <source>
        <dbReference type="ARBA" id="ARBA00023049"/>
    </source>
</evidence>
<dbReference type="PANTHER" id="PTHR10127:SF780">
    <property type="entry name" value="METALLOENDOPEPTIDASE"/>
    <property type="match status" value="1"/>
</dbReference>
<gene>
    <name evidence="8" type="ORF">ANCDUO_05864</name>
</gene>
<keyword evidence="2" id="KW-0479">Metal-binding</keyword>
<organism evidence="8 9">
    <name type="scientific">Ancylostoma duodenale</name>
    <dbReference type="NCBI Taxonomy" id="51022"/>
    <lineage>
        <taxon>Eukaryota</taxon>
        <taxon>Metazoa</taxon>
        <taxon>Ecdysozoa</taxon>
        <taxon>Nematoda</taxon>
        <taxon>Chromadorea</taxon>
        <taxon>Rhabditida</taxon>
        <taxon>Rhabditina</taxon>
        <taxon>Rhabditomorpha</taxon>
        <taxon>Strongyloidea</taxon>
        <taxon>Ancylostomatidae</taxon>
        <taxon>Ancylostomatinae</taxon>
        <taxon>Ancylostoma</taxon>
    </lineage>
</organism>
<evidence type="ECO:0000256" key="6">
    <source>
        <dbReference type="PROSITE-ProRule" id="PRU01211"/>
    </source>
</evidence>
<dbReference type="GO" id="GO:0006508">
    <property type="term" value="P:proteolysis"/>
    <property type="evidence" value="ECO:0007669"/>
    <property type="project" value="UniProtKB-KW"/>
</dbReference>
<proteinExistence type="predicted"/>
<evidence type="ECO:0000256" key="1">
    <source>
        <dbReference type="ARBA" id="ARBA00022670"/>
    </source>
</evidence>
<keyword evidence="5" id="KW-0482">Metalloprotease</keyword>
<evidence type="ECO:0000259" key="7">
    <source>
        <dbReference type="PROSITE" id="PS51864"/>
    </source>
</evidence>
<dbReference type="OrthoDB" id="5776712at2759"/>
<dbReference type="Proteomes" id="UP000054047">
    <property type="component" value="Unassembled WGS sequence"/>
</dbReference>
<sequence>MMPKDTNYYSTMGSPFVSFVDLLQVNRHYNCSAELSKCPKEKQTKCMNNGFHDPRNCGRCICPGGYGGELCNKKPDDCGMAMPNAKNEWTTIELKTPNSNNDGKYKICTSWIQAEGGRRIEVGLVNITGGIEDSVGCDVAGIEIKAIEDQRLTGYR</sequence>
<dbReference type="PROSITE" id="PS51864">
    <property type="entry name" value="ASTACIN"/>
    <property type="match status" value="1"/>
</dbReference>
<dbReference type="GO" id="GO:0004222">
    <property type="term" value="F:metalloendopeptidase activity"/>
    <property type="evidence" value="ECO:0007669"/>
    <property type="project" value="InterPro"/>
</dbReference>
<dbReference type="EMBL" id="KN728409">
    <property type="protein sequence ID" value="KIH63834.1"/>
    <property type="molecule type" value="Genomic_DNA"/>
</dbReference>